<name>Q4UAA3_THEAN</name>
<gene>
    <name evidence="1" type="ORF">TA07195</name>
</gene>
<sequence length="247" mass="28235">MVSYLQSRENLCNGQSHTPCHRIVPNDEEGSEIEFEGWIQMGNPVRERTRGCVGSCQRSCSMNSPNMHLLQNDNNCCSNNDVINVLWEHTPKNSCNHLCPHNLNVYNSVRRVARCPDCNGKINVVEKQIRNENEIYYVNNRQNPPSVVVQKPQTVVVRNRSRPPIIVQQPPPNVIVKNDPPQPIYVQNPPPNITVKNTAPERGMNEEPFIRQSACGMNRSVQNVPIPQKRNHCIYHCKYPCCVNYNT</sequence>
<dbReference type="eggNOG" id="ENOG502QWXM">
    <property type="taxonomic scope" value="Eukaryota"/>
</dbReference>
<keyword evidence="2" id="KW-1185">Reference proteome</keyword>
<dbReference type="VEuPathDB" id="PiroplasmaDB:TA07195"/>
<dbReference type="KEGG" id="tan:TA07195"/>
<dbReference type="AlphaFoldDB" id="Q4UAA3"/>
<dbReference type="EMBL" id="CR940353">
    <property type="protein sequence ID" value="CAI76250.1"/>
    <property type="molecule type" value="Genomic_DNA"/>
</dbReference>
<dbReference type="OMA" id="TPCHRIV"/>
<dbReference type="OrthoDB" id="361343at2759"/>
<reference evidence="1 2" key="1">
    <citation type="journal article" date="2005" name="Science">
        <title>Genome of the host-cell transforming parasite Theileria annulata compared with T. parva.</title>
        <authorList>
            <person name="Pain A."/>
            <person name="Renauld H."/>
            <person name="Berriman M."/>
            <person name="Murphy L."/>
            <person name="Yeats C.A."/>
            <person name="Weir W."/>
            <person name="Kerhornou A."/>
            <person name="Aslett M."/>
            <person name="Bishop R."/>
            <person name="Bouchier C."/>
            <person name="Cochet M."/>
            <person name="Coulson R.M.R."/>
            <person name="Cronin A."/>
            <person name="de Villiers E.P."/>
            <person name="Fraser A."/>
            <person name="Fosker N."/>
            <person name="Gardner M."/>
            <person name="Goble A."/>
            <person name="Griffiths-Jones S."/>
            <person name="Harris D.E."/>
            <person name="Katzer F."/>
            <person name="Larke N."/>
            <person name="Lord A."/>
            <person name="Maser P."/>
            <person name="McKellar S."/>
            <person name="Mooney P."/>
            <person name="Morton F."/>
            <person name="Nene V."/>
            <person name="O'Neil S."/>
            <person name="Price C."/>
            <person name="Quail M.A."/>
            <person name="Rabbinowitsch E."/>
            <person name="Rawlings N.D."/>
            <person name="Rutter S."/>
            <person name="Saunders D."/>
            <person name="Seeger K."/>
            <person name="Shah T."/>
            <person name="Squares R."/>
            <person name="Squares S."/>
            <person name="Tivey A."/>
            <person name="Walker A.R."/>
            <person name="Woodward J."/>
            <person name="Dobbelaere D.A.E."/>
            <person name="Langsley G."/>
            <person name="Rajandream M.A."/>
            <person name="McKeever D."/>
            <person name="Shiels B."/>
            <person name="Tait A."/>
            <person name="Barrell B.G."/>
            <person name="Hall N."/>
        </authorList>
    </citation>
    <scope>NUCLEOTIDE SEQUENCE [LARGE SCALE GENOMIC DNA]</scope>
    <source>
        <strain evidence="2">Ankara</strain>
    </source>
</reference>
<protein>
    <submittedName>
        <fullName evidence="1">Uncharacterized protein</fullName>
    </submittedName>
</protein>
<dbReference type="RefSeq" id="XP_952874.1">
    <property type="nucleotide sequence ID" value="XM_947781.1"/>
</dbReference>
<evidence type="ECO:0000313" key="2">
    <source>
        <dbReference type="Proteomes" id="UP000001950"/>
    </source>
</evidence>
<accession>Q4UAA3</accession>
<dbReference type="InParanoid" id="Q4UAA3"/>
<proteinExistence type="predicted"/>
<dbReference type="STRING" id="5874.Q4UAA3"/>
<dbReference type="GeneID" id="3862515"/>
<organism evidence="1 2">
    <name type="scientific">Theileria annulata</name>
    <dbReference type="NCBI Taxonomy" id="5874"/>
    <lineage>
        <taxon>Eukaryota</taxon>
        <taxon>Sar</taxon>
        <taxon>Alveolata</taxon>
        <taxon>Apicomplexa</taxon>
        <taxon>Aconoidasida</taxon>
        <taxon>Piroplasmida</taxon>
        <taxon>Theileriidae</taxon>
        <taxon>Theileria</taxon>
    </lineage>
</organism>
<evidence type="ECO:0000313" key="1">
    <source>
        <dbReference type="EMBL" id="CAI76250.1"/>
    </source>
</evidence>
<dbReference type="Proteomes" id="UP000001950">
    <property type="component" value="Chromosome 4"/>
</dbReference>